<dbReference type="EMBL" id="CVMV01000070">
    <property type="protein sequence ID" value="CRG96632.1"/>
    <property type="molecule type" value="Genomic_DNA"/>
</dbReference>
<evidence type="ECO:0000256" key="1">
    <source>
        <dbReference type="SAM" id="Coils"/>
    </source>
</evidence>
<dbReference type="Pfam" id="PF12807">
    <property type="entry name" value="eIF3_p135"/>
    <property type="match status" value="1"/>
</dbReference>
<dbReference type="InterPro" id="IPR033646">
    <property type="entry name" value="CLU-central"/>
</dbReference>
<sequence>MSISSIKFKSHFALKIKLKSLHFSCKNFSNITTLKVKIFYEEEDEEKISNVSERVQIIEMLNNEYNLMFKDNINKNFYLPVVCLNGKCPEFINVIFNNQKRKDIGLKLYLNKYYSFLKYYSSYKMYKIYKFNNSNVKGHVELAIDLVSCENPFNYFGNKKENMEQNDYYTLATKVSVSKLKKEMMIFKTDKDIDMHIESFKIIRKNRIKEVPLSNKQNVLNFFSSSSKNIYEKMPIPLIPSSNLFDILFLEIFPQYRQKKPYWLKIVNDAYDLYLCNHFHCYNMDMENLFYEEIKTCSLFFYLESIFVKIAANFAKSVIIQEYTKYTSFRYVDKLFSKKAKPQHKTVFNHNFKYEKIIGNNPLEIFKLFKNDEIYVTNDTDVIREGLIGILIFGDDKMDIDNAYKKYNSEIKAQQWINKGIAQVKIENLKELKKKFKQNINNERISLSILSFNLSTIVSYKGFKMYVMPSPIFPLVITKLNEIEGNLKYELKLLEKLIPTYSLFKQDHCKNTFFVQYDSQNNYVFYNINSMLIKSNKNNFSFFGNSKLEYYDNEKSDNFYQGKSFHSSFLKISNNINFYEEVNEYDECKSNYDKLLDIHLQNVVRDIESLSFHVPFDSISLKTFLHSRGVKMKQLGKMLKFVTFKWLYNMIYNEILIRCIKNFIFYCIREICIFYKKNINNYLFDEFQKYGNKFKKQQSIFLKNLKLKNKTDIFNENNDKEEIEGNILSSSNECDELENSENYESFSSNSRSSINSEQIYLPRNNVQKMHLSSKKKALKTFLNISKILKKKMILENHLDCNFSLSSKLLNFYRFKKYTNTEMYSVKNLNNKETKLDILNLIKKKYKGNITVIDMFIINVFNLILTHNHYIENILVVVKKLCAKLFNIKNFSFIELHHNYIYENLQKCLGILFFPSLLEYDEKIKKANRIFELHHLKSYNIRIKRSINIMYIDLPIYKYIQKPKNINLDINNENKHILSHLIFFTIMYHHHLNMSNKIYIEQLIMHDEKNNRKKKTKNDKHDIDNEKKENKIIEIYDNYKNKSRKLKCLNKIFNSNSFEKYNKSLFLNEKNNWPYDIKLNSLLASKDSITLYNDTSYLTFYGLLNIIAIGIKFNFFESSFKISNYVFRYISEDNVISIHVRIMWLSMYVFKKYNSKCLSRKAEINEIKNNLFINYLYTNQSYESSNDNNIDSNSNVQRENFINEQLTTTKRMIFKDDINEYNDLDKDLNYSYHEKYEKHDNYNYIDSDEDNFFHFAKIDVYKKTYEICSNILSNYFIFFHPFYLDFYLSLAWYNKSAKKYREFLFLLRATILLQINMSLKNYNEQKIENIKLSDDFDNLVYSKFNRNKNNNEKSILKEANKNESYFFLNDICYPHEKLFLYDNIKLIPKTNSFYNIRLASTLHYFANSLFYYYNTNKIVKKYKSNNFVLSSSFYCIKVLESVKNIFQFFNTKNINIAKVSLDLSLMALKIMFSEKESNIDKNKMMIYALINAKHAEKIFRHNYGINNIDTLYCNYVLSLIYMHLDNKNCIYIFEEVYYYLMNYNYTYHDKNIVNEIFWYFPENIVTLKCNDGKGILDKDKIKCHLFNIYINIFIPFKYLRKIMKILLLLYSTELYKNNKDVEVLKLSTDLYDSNLYSYEKILVYIKTYKYILDKNELFSQIYEYNELLKNNKNIINQLKKVKTKENYIYTENHHEMNFNFYDDHNVNIENFVKNIQKYENRNFDDIFFGNKKNIDFILENENHNFKKYKSVTAYYLKKLINNVEYKVKLLYEEEKYLFDTREYSNIKNKNMYLKIMKSIKLKRINRNAYAQNLVNNKSKNIIFDTSTIDTVSIFNSDEGEHSDSSNSYNYSDSSMTSSLDRNKSNKNINNKKFSSKVFNLNNEKTIKGKSKLAFNNDTHIFMSILYYFLNYKTFEKIYTQTRK</sequence>
<dbReference type="OMA" id="VIIQEYT"/>
<dbReference type="VEuPathDB" id="PlasmoDB:PGAL8A_00421200"/>
<feature type="coiled-coil region" evidence="1">
    <location>
        <begin position="1663"/>
        <end position="1720"/>
    </location>
</feature>
<name>A0A1J1GVQ7_PLAGA</name>
<dbReference type="OrthoDB" id="1414216at2759"/>
<keyword evidence="1" id="KW-0175">Coiled coil</keyword>
<evidence type="ECO:0000313" key="5">
    <source>
        <dbReference type="Proteomes" id="UP000220797"/>
    </source>
</evidence>
<dbReference type="PANTHER" id="PTHR20916:SF18">
    <property type="entry name" value="IPT_TIG DOMAIN-CONTAINING PROTEIN"/>
    <property type="match status" value="1"/>
</dbReference>
<feature type="domain" description="CLU central" evidence="3">
    <location>
        <begin position="614"/>
        <end position="670"/>
    </location>
</feature>
<feature type="region of interest" description="Disordered" evidence="2">
    <location>
        <begin position="1836"/>
        <end position="1867"/>
    </location>
</feature>
<protein>
    <recommendedName>
        <fullName evidence="3">CLU central domain-containing protein</fullName>
    </recommendedName>
</protein>
<evidence type="ECO:0000259" key="3">
    <source>
        <dbReference type="Pfam" id="PF12807"/>
    </source>
</evidence>
<reference evidence="4" key="1">
    <citation type="submission" date="2015-04" db="EMBL/GenBank/DDBJ databases">
        <authorList>
            <consortium name="Pathogen Informatics"/>
        </authorList>
    </citation>
    <scope>NUCLEOTIDE SEQUENCE [LARGE SCALE GENOMIC DNA]</scope>
    <source>
        <strain evidence="4">8A</strain>
    </source>
</reference>
<dbReference type="Proteomes" id="UP000220797">
    <property type="component" value="Unassembled WGS sequence"/>
</dbReference>
<gene>
    <name evidence="4" type="ORF">PGAL8A_00421200</name>
</gene>
<dbReference type="PANTHER" id="PTHR20916">
    <property type="entry name" value="CYSTEINE AND GLYCINE-RICH PROTEIN 2 BINDING PROTEIN"/>
    <property type="match status" value="1"/>
</dbReference>
<comment type="caution">
    <text evidence="4">The sequence shown here is derived from an EMBL/GenBank/DDBJ whole genome shotgun (WGS) entry which is preliminary data.</text>
</comment>
<proteinExistence type="predicted"/>
<evidence type="ECO:0000256" key="2">
    <source>
        <dbReference type="SAM" id="MobiDB-lite"/>
    </source>
</evidence>
<keyword evidence="5" id="KW-1185">Reference proteome</keyword>
<organism evidence="4 5">
    <name type="scientific">Plasmodium gallinaceum</name>
    <dbReference type="NCBI Taxonomy" id="5849"/>
    <lineage>
        <taxon>Eukaryota</taxon>
        <taxon>Sar</taxon>
        <taxon>Alveolata</taxon>
        <taxon>Apicomplexa</taxon>
        <taxon>Aconoidasida</taxon>
        <taxon>Haemosporida</taxon>
        <taxon>Plasmodiidae</taxon>
        <taxon>Plasmodium</taxon>
        <taxon>Plasmodium (Haemamoeba)</taxon>
    </lineage>
</organism>
<feature type="compositionally biased region" description="Low complexity" evidence="2">
    <location>
        <begin position="1843"/>
        <end position="1857"/>
    </location>
</feature>
<dbReference type="GeneID" id="39732744"/>
<dbReference type="RefSeq" id="XP_028529436.1">
    <property type="nucleotide sequence ID" value="XM_028672933.1"/>
</dbReference>
<evidence type="ECO:0000313" key="4">
    <source>
        <dbReference type="EMBL" id="CRG96632.1"/>
    </source>
</evidence>
<accession>A0A1J1GVQ7</accession>